<accession>A0ABQ5BMT3</accession>
<name>A0ABQ5BMT3_9ASTR</name>
<dbReference type="EMBL" id="BQNB010013452">
    <property type="protein sequence ID" value="GJT16146.1"/>
    <property type="molecule type" value="Genomic_DNA"/>
</dbReference>
<gene>
    <name evidence="1" type="ORF">Tco_0874852</name>
</gene>
<organism evidence="1 2">
    <name type="scientific">Tanacetum coccineum</name>
    <dbReference type="NCBI Taxonomy" id="301880"/>
    <lineage>
        <taxon>Eukaryota</taxon>
        <taxon>Viridiplantae</taxon>
        <taxon>Streptophyta</taxon>
        <taxon>Embryophyta</taxon>
        <taxon>Tracheophyta</taxon>
        <taxon>Spermatophyta</taxon>
        <taxon>Magnoliopsida</taxon>
        <taxon>eudicotyledons</taxon>
        <taxon>Gunneridae</taxon>
        <taxon>Pentapetalae</taxon>
        <taxon>asterids</taxon>
        <taxon>campanulids</taxon>
        <taxon>Asterales</taxon>
        <taxon>Asteraceae</taxon>
        <taxon>Asteroideae</taxon>
        <taxon>Anthemideae</taxon>
        <taxon>Anthemidinae</taxon>
        <taxon>Tanacetum</taxon>
    </lineage>
</organism>
<comment type="caution">
    <text evidence="1">The sequence shown here is derived from an EMBL/GenBank/DDBJ whole genome shotgun (WGS) entry which is preliminary data.</text>
</comment>
<reference evidence="1" key="2">
    <citation type="submission" date="2022-01" db="EMBL/GenBank/DDBJ databases">
        <authorList>
            <person name="Yamashiro T."/>
            <person name="Shiraishi A."/>
            <person name="Satake H."/>
            <person name="Nakayama K."/>
        </authorList>
    </citation>
    <scope>NUCLEOTIDE SEQUENCE</scope>
</reference>
<evidence type="ECO:0000313" key="1">
    <source>
        <dbReference type="EMBL" id="GJT16146.1"/>
    </source>
</evidence>
<protein>
    <submittedName>
        <fullName evidence="1">Uncharacterized protein</fullName>
    </submittedName>
</protein>
<keyword evidence="2" id="KW-1185">Reference proteome</keyword>
<proteinExistence type="predicted"/>
<sequence>MKSGLKTLNTAGQNSLRAAVSVNTARLINTAYKRPTVNSARPASNVFNRAHSHVRRPFNKYTTNKNSNFNEKVNTVRENVTTVGTKAVVSDNKGNEANAVKALAIWVWRPKHKVLDYVSRTMVHQWQSTARIAGKMNHKSIRKLNLFKS</sequence>
<reference evidence="1" key="1">
    <citation type="journal article" date="2022" name="Int. J. Mol. Sci.">
        <title>Draft Genome of Tanacetum Coccineum: Genomic Comparison of Closely Related Tanacetum-Family Plants.</title>
        <authorList>
            <person name="Yamashiro T."/>
            <person name="Shiraishi A."/>
            <person name="Nakayama K."/>
            <person name="Satake H."/>
        </authorList>
    </citation>
    <scope>NUCLEOTIDE SEQUENCE</scope>
</reference>
<evidence type="ECO:0000313" key="2">
    <source>
        <dbReference type="Proteomes" id="UP001151760"/>
    </source>
</evidence>
<dbReference type="Proteomes" id="UP001151760">
    <property type="component" value="Unassembled WGS sequence"/>
</dbReference>